<name>A0A164Y6K9_9AGAM</name>
<protein>
    <submittedName>
        <fullName evidence="1">Uncharacterized protein</fullName>
    </submittedName>
</protein>
<dbReference type="AlphaFoldDB" id="A0A164Y6K9"/>
<dbReference type="Proteomes" id="UP000076722">
    <property type="component" value="Unassembled WGS sequence"/>
</dbReference>
<reference evidence="1 2" key="1">
    <citation type="journal article" date="2016" name="Mol. Biol. Evol.">
        <title>Comparative Genomics of Early-Diverging Mushroom-Forming Fungi Provides Insights into the Origins of Lignocellulose Decay Capabilities.</title>
        <authorList>
            <person name="Nagy L.G."/>
            <person name="Riley R."/>
            <person name="Tritt A."/>
            <person name="Adam C."/>
            <person name="Daum C."/>
            <person name="Floudas D."/>
            <person name="Sun H."/>
            <person name="Yadav J.S."/>
            <person name="Pangilinan J."/>
            <person name="Larsson K.H."/>
            <person name="Matsuura K."/>
            <person name="Barry K."/>
            <person name="Labutti K."/>
            <person name="Kuo R."/>
            <person name="Ohm R.A."/>
            <person name="Bhattacharya S.S."/>
            <person name="Shirouzu T."/>
            <person name="Yoshinaga Y."/>
            <person name="Martin F.M."/>
            <person name="Grigoriev I.V."/>
            <person name="Hibbett D.S."/>
        </authorList>
    </citation>
    <scope>NUCLEOTIDE SEQUENCE [LARGE SCALE GENOMIC DNA]</scope>
    <source>
        <strain evidence="1 2">HHB9708</strain>
    </source>
</reference>
<gene>
    <name evidence="1" type="ORF">SISNIDRAFT_450335</name>
</gene>
<evidence type="ECO:0000313" key="2">
    <source>
        <dbReference type="Proteomes" id="UP000076722"/>
    </source>
</evidence>
<proteinExistence type="predicted"/>
<sequence length="51" mass="5726">MPAQDRSRIIGDLFDKRLMPMSRSCINTNALLPAHIVFVLIDTTLPIPSVF</sequence>
<dbReference type="EMBL" id="KV419398">
    <property type="protein sequence ID" value="KZS96630.1"/>
    <property type="molecule type" value="Genomic_DNA"/>
</dbReference>
<organism evidence="1 2">
    <name type="scientific">Sistotremastrum niveocremeum HHB9708</name>
    <dbReference type="NCBI Taxonomy" id="1314777"/>
    <lineage>
        <taxon>Eukaryota</taxon>
        <taxon>Fungi</taxon>
        <taxon>Dikarya</taxon>
        <taxon>Basidiomycota</taxon>
        <taxon>Agaricomycotina</taxon>
        <taxon>Agaricomycetes</taxon>
        <taxon>Sistotremastrales</taxon>
        <taxon>Sistotremastraceae</taxon>
        <taxon>Sertulicium</taxon>
        <taxon>Sertulicium niveocremeum</taxon>
    </lineage>
</organism>
<keyword evidence="2" id="KW-1185">Reference proteome</keyword>
<accession>A0A164Y6K9</accession>
<evidence type="ECO:0000313" key="1">
    <source>
        <dbReference type="EMBL" id="KZS96630.1"/>
    </source>
</evidence>